<dbReference type="SUPFAM" id="SSF48452">
    <property type="entry name" value="TPR-like"/>
    <property type="match status" value="1"/>
</dbReference>
<accession>A0A8J7MAS9</accession>
<dbReference type="RefSeq" id="WP_200612252.1">
    <property type="nucleotide sequence ID" value="NZ_JAEHHL010000010.1"/>
</dbReference>
<dbReference type="InterPro" id="IPR019734">
    <property type="entry name" value="TPR_rpt"/>
</dbReference>
<dbReference type="EMBL" id="JAEHHL010000010">
    <property type="protein sequence ID" value="MBK0400777.1"/>
    <property type="molecule type" value="Genomic_DNA"/>
</dbReference>
<proteinExistence type="predicted"/>
<evidence type="ECO:0000256" key="1">
    <source>
        <dbReference type="ARBA" id="ARBA00022737"/>
    </source>
</evidence>
<dbReference type="GO" id="GO:0000993">
    <property type="term" value="F:RNA polymerase II complex binding"/>
    <property type="evidence" value="ECO:0007669"/>
    <property type="project" value="TreeGrafter"/>
</dbReference>
<dbReference type="PANTHER" id="PTHR14027">
    <property type="entry name" value="RNA POLYMERASE-ASSOCIATED PROTEIN CTR9"/>
    <property type="match status" value="1"/>
</dbReference>
<dbReference type="Gene3D" id="1.25.40.10">
    <property type="entry name" value="Tetratricopeptide repeat domain"/>
    <property type="match status" value="2"/>
</dbReference>
<keyword evidence="4" id="KW-1185">Reference proteome</keyword>
<protein>
    <submittedName>
        <fullName evidence="3">Tetratricopeptide repeat protein</fullName>
    </submittedName>
</protein>
<evidence type="ECO:0000313" key="3">
    <source>
        <dbReference type="EMBL" id="MBK0400777.1"/>
    </source>
</evidence>
<dbReference type="SMART" id="SM00028">
    <property type="entry name" value="TPR"/>
    <property type="match status" value="4"/>
</dbReference>
<sequence length="305" mass="33807">MNKTPKARKAPVRRAEGGEAMRAERAIAALMMLSAVGLAGCDTPSVSEKQDPLKGDIIDEANLTQLMLQAGDPEESVRYFENAVAREPDRADFRRGLAQSYSRAKRYPEAARIYQELLALKQEEVVDRLDYAYVAVRLDRWNDASALAASLPASLDTPRRHLLDAMLADHAKDWEAADRAYERAEAQSTAPAEVLNNWGVSKMARGDLPDASRTFERAISYDSRLFSAKNNLAISRALQGDFRLPIVPMTDSERATIQYNMGVIAQQNGELRIARGLYAAALQSHPRYYQAAADRLAHLDSAIVN</sequence>
<dbReference type="AlphaFoldDB" id="A0A8J7MAS9"/>
<dbReference type="Pfam" id="PF14559">
    <property type="entry name" value="TPR_19"/>
    <property type="match status" value="1"/>
</dbReference>
<dbReference type="Proteomes" id="UP000655420">
    <property type="component" value="Unassembled WGS sequence"/>
</dbReference>
<dbReference type="InterPro" id="IPR011990">
    <property type="entry name" value="TPR-like_helical_dom_sf"/>
</dbReference>
<name>A0A8J7MAS9_9RHOB</name>
<dbReference type="PANTHER" id="PTHR14027:SF2">
    <property type="entry name" value="RNA POLYMERASE-ASSOCIATED PROTEIN CTR9 HOMOLOG"/>
    <property type="match status" value="1"/>
</dbReference>
<evidence type="ECO:0000313" key="4">
    <source>
        <dbReference type="Proteomes" id="UP000655420"/>
    </source>
</evidence>
<reference evidence="3" key="1">
    <citation type="submission" date="2020-12" db="EMBL/GenBank/DDBJ databases">
        <title>Bacterial taxonomy.</title>
        <authorList>
            <person name="Pan X."/>
        </authorList>
    </citation>
    <scope>NUCLEOTIDE SEQUENCE</scope>
    <source>
        <strain evidence="3">M0105</strain>
    </source>
</reference>
<keyword evidence="2" id="KW-0802">TPR repeat</keyword>
<gene>
    <name evidence="3" type="ORF">H0I76_16375</name>
</gene>
<dbReference type="GO" id="GO:0006355">
    <property type="term" value="P:regulation of DNA-templated transcription"/>
    <property type="evidence" value="ECO:0007669"/>
    <property type="project" value="InterPro"/>
</dbReference>
<organism evidence="3 4">
    <name type="scientific">Thermohalobaculum xanthum</name>
    <dbReference type="NCBI Taxonomy" id="2753746"/>
    <lineage>
        <taxon>Bacteria</taxon>
        <taxon>Pseudomonadati</taxon>
        <taxon>Pseudomonadota</taxon>
        <taxon>Alphaproteobacteria</taxon>
        <taxon>Rhodobacterales</taxon>
        <taxon>Paracoccaceae</taxon>
        <taxon>Thermohalobaculum</taxon>
    </lineage>
</organism>
<comment type="caution">
    <text evidence="3">The sequence shown here is derived from an EMBL/GenBank/DDBJ whole genome shotgun (WGS) entry which is preliminary data.</text>
</comment>
<dbReference type="GO" id="GO:0006368">
    <property type="term" value="P:transcription elongation by RNA polymerase II"/>
    <property type="evidence" value="ECO:0007669"/>
    <property type="project" value="TreeGrafter"/>
</dbReference>
<evidence type="ECO:0000256" key="2">
    <source>
        <dbReference type="ARBA" id="ARBA00022803"/>
    </source>
</evidence>
<keyword evidence="1" id="KW-0677">Repeat</keyword>
<dbReference type="InterPro" id="IPR031101">
    <property type="entry name" value="Ctr9"/>
</dbReference>